<proteinExistence type="predicted"/>
<sequence length="114" mass="13076">MQSRLVHHLLNILNLSGVKCDDHTVSKTISPICMMENGCWDSKNSIDAIAEFILQLVCLKYQMCFVVIRELQVSFMKLRGVSCLLTNVYNCITLAWPSRFLTDNFISPLIFFLI</sequence>
<dbReference type="AlphaFoldDB" id="S4PJV4"/>
<dbReference type="EMBL" id="GAIX01002472">
    <property type="protein sequence ID" value="JAA90088.1"/>
    <property type="molecule type" value="Transcribed_RNA"/>
</dbReference>
<feature type="non-terminal residue" evidence="1">
    <location>
        <position position="114"/>
    </location>
</feature>
<evidence type="ECO:0000313" key="1">
    <source>
        <dbReference type="EMBL" id="JAA90088.1"/>
    </source>
</evidence>
<organism evidence="1">
    <name type="scientific">Pararge aegeria</name>
    <name type="common">speckled wood butterfly</name>
    <dbReference type="NCBI Taxonomy" id="116150"/>
    <lineage>
        <taxon>Eukaryota</taxon>
        <taxon>Metazoa</taxon>
        <taxon>Ecdysozoa</taxon>
        <taxon>Arthropoda</taxon>
        <taxon>Hexapoda</taxon>
        <taxon>Insecta</taxon>
        <taxon>Pterygota</taxon>
        <taxon>Neoptera</taxon>
        <taxon>Endopterygota</taxon>
        <taxon>Lepidoptera</taxon>
        <taxon>Glossata</taxon>
        <taxon>Ditrysia</taxon>
        <taxon>Papilionoidea</taxon>
        <taxon>Nymphalidae</taxon>
        <taxon>Satyrinae</taxon>
        <taxon>Satyrini</taxon>
        <taxon>Parargina</taxon>
        <taxon>Pararge</taxon>
    </lineage>
</organism>
<accession>S4PJV4</accession>
<name>S4PJV4_9NEOP</name>
<protein>
    <submittedName>
        <fullName evidence="1">Uncharacterized protein</fullName>
    </submittedName>
</protein>
<reference evidence="1" key="1">
    <citation type="journal article" date="2013" name="BMC Genomics">
        <title>Unscrambling butterfly oogenesis.</title>
        <authorList>
            <person name="Carter J.M."/>
            <person name="Baker S.C."/>
            <person name="Pink R."/>
            <person name="Carter D.R."/>
            <person name="Collins A."/>
            <person name="Tomlin J."/>
            <person name="Gibbs M."/>
            <person name="Breuker C.J."/>
        </authorList>
    </citation>
    <scope>NUCLEOTIDE SEQUENCE</scope>
    <source>
        <tissue evidence="1">Ovary</tissue>
    </source>
</reference>
<reference evidence="1" key="2">
    <citation type="submission" date="2013-05" db="EMBL/GenBank/DDBJ databases">
        <authorList>
            <person name="Carter J.-M."/>
            <person name="Baker S.C."/>
            <person name="Pink R."/>
            <person name="Carter D.R.F."/>
            <person name="Collins A."/>
            <person name="Tomlin J."/>
            <person name="Gibbs M."/>
            <person name="Breuker C.J."/>
        </authorList>
    </citation>
    <scope>NUCLEOTIDE SEQUENCE</scope>
    <source>
        <tissue evidence="1">Ovary</tissue>
    </source>
</reference>